<sequence length="94" mass="11066">MDMCVIYQKASDLIGQVQEVILDLTQRLTVDEKKKLYYDYYDPETIENNISDLQLVNADLTKRLEATSLRVPMTSQQSLPWRIPWGHYSWKLLS</sequence>
<protein>
    <submittedName>
        <fullName evidence="1">Uncharacterized protein</fullName>
    </submittedName>
</protein>
<dbReference type="AlphaFoldDB" id="A0A1B2E3H1"/>
<dbReference type="KEGG" id="pib:BBD41_19200"/>
<name>A0A1B2E3H1_9BACL</name>
<reference evidence="1" key="1">
    <citation type="submission" date="2016-08" db="EMBL/GenBank/DDBJ databases">
        <title>Complete Genome Seqeunce of Paenibacillus sp. nov. IHBB 9852 from high altitute lake of Indian trans-Himalayas.</title>
        <authorList>
            <person name="Kiran S."/>
            <person name="Swarnkar M.K."/>
            <person name="Rana A."/>
            <person name="Tewari R."/>
            <person name="Gulati A."/>
        </authorList>
    </citation>
    <scope>NUCLEOTIDE SEQUENCE [LARGE SCALE GENOMIC DNA]</scope>
    <source>
        <strain evidence="1">IHBB 9852</strain>
    </source>
</reference>
<proteinExistence type="predicted"/>
<dbReference type="EMBL" id="CP016809">
    <property type="protein sequence ID" value="ANY74525.1"/>
    <property type="molecule type" value="Genomic_DNA"/>
</dbReference>
<evidence type="ECO:0000313" key="1">
    <source>
        <dbReference type="EMBL" id="ANY74525.1"/>
    </source>
</evidence>
<gene>
    <name evidence="1" type="ORF">BBD41_19200</name>
</gene>
<organism evidence="1">
    <name type="scientific">Paenibacillus ihbetae</name>
    <dbReference type="NCBI Taxonomy" id="1870820"/>
    <lineage>
        <taxon>Bacteria</taxon>
        <taxon>Bacillati</taxon>
        <taxon>Bacillota</taxon>
        <taxon>Bacilli</taxon>
        <taxon>Bacillales</taxon>
        <taxon>Paenibacillaceae</taxon>
        <taxon>Paenibacillus</taxon>
    </lineage>
</organism>
<accession>A0A1B2E3H1</accession>